<evidence type="ECO:0000256" key="3">
    <source>
        <dbReference type="ARBA" id="ARBA00022730"/>
    </source>
</evidence>
<dbReference type="Proteomes" id="UP000272462">
    <property type="component" value="Chromosome"/>
</dbReference>
<dbReference type="Gene3D" id="3.40.50.790">
    <property type="match status" value="1"/>
</dbReference>
<gene>
    <name evidence="9" type="primary">rplA</name>
    <name evidence="10" type="ORF">CWO85_02400</name>
</gene>
<dbReference type="GO" id="GO:0003735">
    <property type="term" value="F:structural constituent of ribosome"/>
    <property type="evidence" value="ECO:0007669"/>
    <property type="project" value="InterPro"/>
</dbReference>
<dbReference type="EMBL" id="CP025121">
    <property type="protein sequence ID" value="AYJ01341.1"/>
    <property type="molecule type" value="Genomic_DNA"/>
</dbReference>
<evidence type="ECO:0000256" key="1">
    <source>
        <dbReference type="ARBA" id="ARBA00010531"/>
    </source>
</evidence>
<comment type="function">
    <text evidence="9">Protein L1 is also a translational repressor protein, it controls the translation of the L11 operon by binding to its mRNA.</text>
</comment>
<dbReference type="InterPro" id="IPR028364">
    <property type="entry name" value="Ribosomal_uL1/biogenesis"/>
</dbReference>
<evidence type="ECO:0000313" key="11">
    <source>
        <dbReference type="Proteomes" id="UP000272462"/>
    </source>
</evidence>
<keyword evidence="6 9" id="KW-0689">Ribosomal protein</keyword>
<dbReference type="InterPro" id="IPR023674">
    <property type="entry name" value="Ribosomal_uL1-like"/>
</dbReference>
<comment type="subunit">
    <text evidence="9">Part of the 50S ribosomal subunit.</text>
</comment>
<keyword evidence="9" id="KW-0820">tRNA-binding</keyword>
<keyword evidence="3 9" id="KW-0699">rRNA-binding</keyword>
<organism evidence="10 11">
    <name type="scientific">Ziziphus jujuba witches'-broom phytoplasma</name>
    <dbReference type="NCBI Taxonomy" id="135727"/>
    <lineage>
        <taxon>Bacteria</taxon>
        <taxon>Bacillati</taxon>
        <taxon>Mycoplasmatota</taxon>
        <taxon>Mollicutes</taxon>
        <taxon>Acholeplasmatales</taxon>
        <taxon>Acholeplasmataceae</taxon>
        <taxon>Candidatus Phytoplasma</taxon>
        <taxon>16SrV (Elm yellows group)</taxon>
    </lineage>
</organism>
<dbReference type="GO" id="GO:0006412">
    <property type="term" value="P:translation"/>
    <property type="evidence" value="ECO:0007669"/>
    <property type="project" value="UniProtKB-UniRule"/>
</dbReference>
<dbReference type="NCBIfam" id="TIGR01169">
    <property type="entry name" value="rplA_bact"/>
    <property type="match status" value="1"/>
</dbReference>
<dbReference type="FunFam" id="3.40.50.790:FF:000001">
    <property type="entry name" value="50S ribosomal protein L1"/>
    <property type="match status" value="1"/>
</dbReference>
<dbReference type="SUPFAM" id="SSF56808">
    <property type="entry name" value="Ribosomal protein L1"/>
    <property type="match status" value="1"/>
</dbReference>
<dbReference type="InterPro" id="IPR002143">
    <property type="entry name" value="Ribosomal_uL1"/>
</dbReference>
<dbReference type="RefSeq" id="WP_121464053.1">
    <property type="nucleotide sequence ID" value="NZ_CP025121.1"/>
</dbReference>
<evidence type="ECO:0000256" key="4">
    <source>
        <dbReference type="ARBA" id="ARBA00022845"/>
    </source>
</evidence>
<comment type="similarity">
    <text evidence="1 9">Belongs to the universal ribosomal protein uL1 family.</text>
</comment>
<evidence type="ECO:0000256" key="8">
    <source>
        <dbReference type="ARBA" id="ARBA00035241"/>
    </source>
</evidence>
<accession>A0A660HMU0</accession>
<dbReference type="InterPro" id="IPR016095">
    <property type="entry name" value="Ribosomal_uL1_3-a/b-sand"/>
</dbReference>
<keyword evidence="4 9" id="KW-0810">Translation regulation</keyword>
<dbReference type="OrthoDB" id="9803740at2"/>
<comment type="function">
    <text evidence="9">Binds directly to 23S rRNA. The L1 stalk is quite mobile in the ribosome, and is involved in E site tRNA release.</text>
</comment>
<reference evidence="10 11" key="1">
    <citation type="journal article" date="2018" name="BMC Genomics">
        <title>Comparative genome analysis of jujube witches'-broom Phytoplasma, an obligate pathogen that causes jujube witches'-broom disease.</title>
        <authorList>
            <person name="Wang J."/>
            <person name="Song L."/>
            <person name="Jiao Q."/>
            <person name="Yang S."/>
            <person name="Gao R."/>
            <person name="Lu X."/>
            <person name="Zhou G."/>
        </authorList>
    </citation>
    <scope>NUCLEOTIDE SEQUENCE [LARGE SCALE GENOMIC DNA]</scope>
    <source>
        <strain evidence="10">Jwb-nky</strain>
    </source>
</reference>
<evidence type="ECO:0000256" key="6">
    <source>
        <dbReference type="ARBA" id="ARBA00022980"/>
    </source>
</evidence>
<evidence type="ECO:0000256" key="5">
    <source>
        <dbReference type="ARBA" id="ARBA00022884"/>
    </source>
</evidence>
<proteinExistence type="inferred from homology"/>
<dbReference type="GO" id="GO:0000049">
    <property type="term" value="F:tRNA binding"/>
    <property type="evidence" value="ECO:0007669"/>
    <property type="project" value="UniProtKB-KW"/>
</dbReference>
<dbReference type="PANTHER" id="PTHR36427">
    <property type="entry name" value="54S RIBOSOMAL PROTEIN L1, MITOCHONDRIAL"/>
    <property type="match status" value="1"/>
</dbReference>
<evidence type="ECO:0000256" key="7">
    <source>
        <dbReference type="ARBA" id="ARBA00023274"/>
    </source>
</evidence>
<dbReference type="KEGG" id="pzi:CWO85_02400"/>
<protein>
    <recommendedName>
        <fullName evidence="8 9">Large ribosomal subunit protein uL1</fullName>
    </recommendedName>
</protein>
<dbReference type="Gene3D" id="3.30.190.20">
    <property type="match status" value="1"/>
</dbReference>
<dbReference type="CDD" id="cd00403">
    <property type="entry name" value="Ribosomal_L1"/>
    <property type="match status" value="1"/>
</dbReference>
<dbReference type="GO" id="GO:0015934">
    <property type="term" value="C:large ribosomal subunit"/>
    <property type="evidence" value="ECO:0007669"/>
    <property type="project" value="InterPro"/>
</dbReference>
<keyword evidence="11" id="KW-1185">Reference proteome</keyword>
<dbReference type="PANTHER" id="PTHR36427:SF3">
    <property type="entry name" value="LARGE RIBOSOMAL SUBUNIT PROTEIN UL1M"/>
    <property type="match status" value="1"/>
</dbReference>
<dbReference type="GO" id="GO:0019843">
    <property type="term" value="F:rRNA binding"/>
    <property type="evidence" value="ECO:0007669"/>
    <property type="project" value="UniProtKB-UniRule"/>
</dbReference>
<dbReference type="GO" id="GO:0006417">
    <property type="term" value="P:regulation of translation"/>
    <property type="evidence" value="ECO:0007669"/>
    <property type="project" value="UniProtKB-KW"/>
</dbReference>
<evidence type="ECO:0000256" key="2">
    <source>
        <dbReference type="ARBA" id="ARBA00022491"/>
    </source>
</evidence>
<keyword evidence="5 9" id="KW-0694">RNA-binding</keyword>
<keyword evidence="7 9" id="KW-0687">Ribonucleoprotein</keyword>
<keyword evidence="2 9" id="KW-0678">Repressor</keyword>
<dbReference type="Pfam" id="PF00687">
    <property type="entry name" value="Ribosomal_L1"/>
    <property type="match status" value="1"/>
</dbReference>
<evidence type="ECO:0000313" key="10">
    <source>
        <dbReference type="EMBL" id="AYJ01341.1"/>
    </source>
</evidence>
<sequence>MKRSKKYLNISKLIDCSKLYSIDEAIKLIKKTKVTKFDSTVECNLSLQLDSKKADQNLRGALVLPHGSGKKLKIAVLAKGAKVKEAEEAGADYVGDQDLVERISKNWLGFDVLIATPDMMPSISKLGIILGPRRLMPNLKLGTVTDNVFKIVQEIKKGRIEYRLDKNGNLHTILGKISFKEEDLLDNFKFLYEHLISIKPKTAKSNFIKSITISTTMAPGIKVDFASV</sequence>
<name>A0A660HMU0_ZIZJU</name>
<dbReference type="HAMAP" id="MF_01318_B">
    <property type="entry name" value="Ribosomal_uL1_B"/>
    <property type="match status" value="1"/>
</dbReference>
<dbReference type="PIRSF" id="PIRSF002155">
    <property type="entry name" value="Ribosomal_L1"/>
    <property type="match status" value="1"/>
</dbReference>
<dbReference type="InterPro" id="IPR005878">
    <property type="entry name" value="Ribosom_uL1_bac-type"/>
</dbReference>
<evidence type="ECO:0000256" key="9">
    <source>
        <dbReference type="HAMAP-Rule" id="MF_01318"/>
    </source>
</evidence>
<dbReference type="AlphaFoldDB" id="A0A660HMU0"/>